<evidence type="ECO:0000313" key="2">
    <source>
        <dbReference type="EMBL" id="EKF52578.1"/>
    </source>
</evidence>
<organism evidence="2 3">
    <name type="scientific">Lactococcus garvieae DCC43</name>
    <dbReference type="NCBI Taxonomy" id="1231377"/>
    <lineage>
        <taxon>Bacteria</taxon>
        <taxon>Bacillati</taxon>
        <taxon>Bacillota</taxon>
        <taxon>Bacilli</taxon>
        <taxon>Lactobacillales</taxon>
        <taxon>Streptococcaceae</taxon>
        <taxon>Lactococcus</taxon>
    </lineage>
</organism>
<name>K2NYE0_9LACT</name>
<dbReference type="EMBL" id="AMQS01000001">
    <property type="protein sequence ID" value="EKF52578.1"/>
    <property type="molecule type" value="Genomic_DNA"/>
</dbReference>
<dbReference type="InterPro" id="IPR001173">
    <property type="entry name" value="Glyco_trans_2-like"/>
</dbReference>
<reference evidence="2 3" key="1">
    <citation type="journal article" date="2012" name="J. Bacteriol.">
        <title>Genome Sequence of the Bacteriocin-Producing Strain Lactococcus garvieae DCC43.</title>
        <authorList>
            <person name="Gabrielsen C."/>
            <person name="Brede D.A."/>
            <person name="Hernandez P.E."/>
            <person name="Nes I.F."/>
            <person name="Diep D.B."/>
        </authorList>
    </citation>
    <scope>NUCLEOTIDE SEQUENCE [LARGE SCALE GENOMIC DNA]</scope>
    <source>
        <strain evidence="2 3">DCC43</strain>
    </source>
</reference>
<dbReference type="GO" id="GO:0016758">
    <property type="term" value="F:hexosyltransferase activity"/>
    <property type="evidence" value="ECO:0007669"/>
    <property type="project" value="UniProtKB-ARBA"/>
</dbReference>
<feature type="domain" description="Glycosyltransferase 2-like" evidence="1">
    <location>
        <begin position="68"/>
        <end position="180"/>
    </location>
</feature>
<protein>
    <submittedName>
        <fullName evidence="2">Glycosyltransferase PglI</fullName>
    </submittedName>
</protein>
<dbReference type="eggNOG" id="COG1216">
    <property type="taxonomic scope" value="Bacteria"/>
</dbReference>
<keyword evidence="2" id="KW-0808">Transferase</keyword>
<dbReference type="Gene3D" id="3.90.550.10">
    <property type="entry name" value="Spore Coat Polysaccharide Biosynthesis Protein SpsA, Chain A"/>
    <property type="match status" value="1"/>
</dbReference>
<sequence length="371" mass="43195">MTENKQCVSVKQLKEISLQNGDTNLEDLLSLKDISNDAINYYLVQTNSNYILEDTKSLKTFDNEPLISFLMTTWNRRDLLEKTLDSIFALEYSNFQFVIVDDNSTDGTDLYIQELQEKYPNIEIIFIKTKGKQGPGLNKRLGFEKITGDYIIFIDDDDFYIDKNWIMKALNIFKDNPTVASVWFNSLQFYMNAGKIRFPKQSQMSLYGLIASDVVLEGFQSKVKKPQSTFPVIYDTKKYRLAGVDEMKILNDTSIYLRGILAGDVYISDAVVGVYRIHDGSIGKNVSFDFIMDNVEEKKMIADRLPSSICKERWFYKQSTLSWNYYLGKSKVINWKGVMKWSHNLSTKYRLKFYLGIMKQRVGYYIQKIKH</sequence>
<proteinExistence type="predicted"/>
<dbReference type="PATRIC" id="fig|1231377.3.peg.152"/>
<dbReference type="InterPro" id="IPR029044">
    <property type="entry name" value="Nucleotide-diphossugar_trans"/>
</dbReference>
<evidence type="ECO:0000259" key="1">
    <source>
        <dbReference type="Pfam" id="PF00535"/>
    </source>
</evidence>
<dbReference type="RefSeq" id="WP_003134546.1">
    <property type="nucleotide sequence ID" value="NZ_AMQS01000001.1"/>
</dbReference>
<dbReference type="Proteomes" id="UP000006787">
    <property type="component" value="Unassembled WGS sequence"/>
</dbReference>
<dbReference type="PANTHER" id="PTHR22916">
    <property type="entry name" value="GLYCOSYLTRANSFERASE"/>
    <property type="match status" value="1"/>
</dbReference>
<comment type="caution">
    <text evidence="2">The sequence shown here is derived from an EMBL/GenBank/DDBJ whole genome shotgun (WGS) entry which is preliminary data.</text>
</comment>
<evidence type="ECO:0000313" key="3">
    <source>
        <dbReference type="Proteomes" id="UP000006787"/>
    </source>
</evidence>
<dbReference type="AlphaFoldDB" id="K2NYE0"/>
<accession>K2NYE0</accession>
<dbReference type="CDD" id="cd00761">
    <property type="entry name" value="Glyco_tranf_GTA_type"/>
    <property type="match status" value="1"/>
</dbReference>
<gene>
    <name evidence="2" type="ORF">C426_0153</name>
</gene>
<dbReference type="SUPFAM" id="SSF53448">
    <property type="entry name" value="Nucleotide-diphospho-sugar transferases"/>
    <property type="match status" value="1"/>
</dbReference>
<dbReference type="PANTHER" id="PTHR22916:SF3">
    <property type="entry name" value="UDP-GLCNAC:BETAGAL BETA-1,3-N-ACETYLGLUCOSAMINYLTRANSFERASE-LIKE PROTEIN 1"/>
    <property type="match status" value="1"/>
</dbReference>
<dbReference type="Pfam" id="PF00535">
    <property type="entry name" value="Glycos_transf_2"/>
    <property type="match status" value="1"/>
</dbReference>